<gene>
    <name evidence="6" type="ORF">ABID43_004610</name>
</gene>
<comment type="function">
    <text evidence="3">Flagellin is the subunit protein which polymerizes to form the filaments of bacterial flagella.</text>
</comment>
<evidence type="ECO:0000259" key="5">
    <source>
        <dbReference type="Pfam" id="PF00700"/>
    </source>
</evidence>
<dbReference type="SUPFAM" id="SSF64518">
    <property type="entry name" value="Phase 1 flagellin"/>
    <property type="match status" value="1"/>
</dbReference>
<dbReference type="InterPro" id="IPR001029">
    <property type="entry name" value="Flagellin_N"/>
</dbReference>
<sequence length="566" mass="56477">MSSGITLTAATRQNLLSLQGTADLLSATQNKLSTGKKVNSALDNPTNFFTAQSLNNRSKDLSGLLDGISNGIQTIQAANQGITSIQKLVDSAKSTANQALATKSSATGASATGANITAGISIKAAAGTADGTIDFSTSTDSAAFKVTDANNLATTVTIDGNALAGKAADLKKVTSDEILSEINKQLTDKGGAGAQVTASLTPDGRLNFKSTATGSDSTLKIEAVTGATKDIGFAATSFTALTATGVNATDGSTKASATGASATGVAAAKAGATAATDYSINIQLGDGAAKKIDLKAAASGASLATGDKAAAIATAINKQIQSDVGLQGKVIASGDDATGAITIRTTDSGADQKITVTSAGAGDIGFGVNTSATTIAAGKATGTGGGSTSANGANARSALAQQFNDLLTQITQQAQDSSYNGVNLLYRSGSDPKENTLHISFNEKDTSSLDIKGSKLDAAGLGIATTSSNFASDDDIKTALSQLTTASSTLRTQASTFGSNLTVVQNRQDFSKQLSNILDTGAANLTNADLNEEAANSQALSTRQSIGISALSLANTAQQGILQLLR</sequence>
<dbReference type="EMBL" id="JBEPMM010000021">
    <property type="protein sequence ID" value="MET3695045.1"/>
    <property type="molecule type" value="Genomic_DNA"/>
</dbReference>
<name>A0ABV2LDX8_9HYPH</name>
<evidence type="ECO:0000256" key="3">
    <source>
        <dbReference type="RuleBase" id="RU362073"/>
    </source>
</evidence>
<evidence type="ECO:0000256" key="2">
    <source>
        <dbReference type="ARBA" id="ARBA00023143"/>
    </source>
</evidence>
<proteinExistence type="inferred from homology"/>
<dbReference type="RefSeq" id="WP_238282117.1">
    <property type="nucleotide sequence ID" value="NZ_BPQL01000153.1"/>
</dbReference>
<accession>A0ABV2LDX8</accession>
<keyword evidence="3" id="KW-0964">Secreted</keyword>
<feature type="domain" description="Flagellin C-terminal" evidence="5">
    <location>
        <begin position="483"/>
        <end position="565"/>
    </location>
</feature>
<protein>
    <recommendedName>
        <fullName evidence="3">Flagellin</fullName>
    </recommendedName>
</protein>
<keyword evidence="7" id="KW-1185">Reference proteome</keyword>
<evidence type="ECO:0000256" key="1">
    <source>
        <dbReference type="ARBA" id="ARBA00005709"/>
    </source>
</evidence>
<comment type="similarity">
    <text evidence="1 3">Belongs to the bacterial flagellin family.</text>
</comment>
<evidence type="ECO:0000313" key="7">
    <source>
        <dbReference type="Proteomes" id="UP001549145"/>
    </source>
</evidence>
<evidence type="ECO:0000259" key="4">
    <source>
        <dbReference type="Pfam" id="PF00669"/>
    </source>
</evidence>
<dbReference type="InterPro" id="IPR046358">
    <property type="entry name" value="Flagellin_C"/>
</dbReference>
<keyword evidence="2 3" id="KW-0975">Bacterial flagellum</keyword>
<evidence type="ECO:0000313" key="6">
    <source>
        <dbReference type="EMBL" id="MET3695045.1"/>
    </source>
</evidence>
<dbReference type="Proteomes" id="UP001549145">
    <property type="component" value="Unassembled WGS sequence"/>
</dbReference>
<dbReference type="Pfam" id="PF00669">
    <property type="entry name" value="Flagellin_N"/>
    <property type="match status" value="1"/>
</dbReference>
<dbReference type="Gene3D" id="1.20.1330.10">
    <property type="entry name" value="f41 fragment of flagellin, N-terminal domain"/>
    <property type="match status" value="1"/>
</dbReference>
<comment type="subcellular location">
    <subcellularLocation>
        <location evidence="3">Secreted</location>
    </subcellularLocation>
    <subcellularLocation>
        <location evidence="3">Bacterial flagellum</location>
    </subcellularLocation>
</comment>
<dbReference type="Pfam" id="PF00700">
    <property type="entry name" value="Flagellin_C"/>
    <property type="match status" value="1"/>
</dbReference>
<reference evidence="6 7" key="1">
    <citation type="submission" date="2024-06" db="EMBL/GenBank/DDBJ databases">
        <title>Genomic Encyclopedia of Type Strains, Phase IV (KMG-IV): sequencing the most valuable type-strain genomes for metagenomic binning, comparative biology and taxonomic classification.</title>
        <authorList>
            <person name="Goeker M."/>
        </authorList>
    </citation>
    <scope>NUCLEOTIDE SEQUENCE [LARGE SCALE GENOMIC DNA]</scope>
    <source>
        <strain evidence="6 7">DSM 21331</strain>
    </source>
</reference>
<feature type="domain" description="Flagellin N-terminal" evidence="4">
    <location>
        <begin position="10"/>
        <end position="114"/>
    </location>
</feature>
<organism evidence="6 7">
    <name type="scientific">Methylobacterium goesingense</name>
    <dbReference type="NCBI Taxonomy" id="243690"/>
    <lineage>
        <taxon>Bacteria</taxon>
        <taxon>Pseudomonadati</taxon>
        <taxon>Pseudomonadota</taxon>
        <taxon>Alphaproteobacteria</taxon>
        <taxon>Hyphomicrobiales</taxon>
        <taxon>Methylobacteriaceae</taxon>
        <taxon>Methylobacterium</taxon>
    </lineage>
</organism>
<comment type="caution">
    <text evidence="6">The sequence shown here is derived from an EMBL/GenBank/DDBJ whole genome shotgun (WGS) entry which is preliminary data.</text>
</comment>